<evidence type="ECO:0008006" key="4">
    <source>
        <dbReference type="Google" id="ProtNLM"/>
    </source>
</evidence>
<keyword evidence="1" id="KW-0732">Signal</keyword>
<feature type="chain" id="PRO_5046909959" description="DUF3558 domain-containing protein" evidence="1">
    <location>
        <begin position="18"/>
        <end position="184"/>
    </location>
</feature>
<proteinExistence type="predicted"/>
<evidence type="ECO:0000313" key="3">
    <source>
        <dbReference type="Proteomes" id="UP001595690"/>
    </source>
</evidence>
<evidence type="ECO:0000256" key="1">
    <source>
        <dbReference type="SAM" id="SignalP"/>
    </source>
</evidence>
<sequence length="184" mass="20216">MKIAGVLLLALSACACGGTNVRPIEQPTFTTPTSPPAAKYKAVPTCKQIEQKVQGLPKFRSGNENPSPFVDMFTGCEFQNIPDFPRIGLDISVWRDEPGKAKARERFDDFTDPVDDGPADVGVGEQAKWQNAKDNDSCYLIILDANAVLLLNNKPSEKTNPRSEECRGRLKDLARTFYVAVQPS</sequence>
<dbReference type="EMBL" id="JBHRZI010000029">
    <property type="protein sequence ID" value="MFC3896485.1"/>
    <property type="molecule type" value="Genomic_DNA"/>
</dbReference>
<evidence type="ECO:0000313" key="2">
    <source>
        <dbReference type="EMBL" id="MFC3896485.1"/>
    </source>
</evidence>
<accession>A0ABV8C3B1</accession>
<dbReference type="Proteomes" id="UP001595690">
    <property type="component" value="Unassembled WGS sequence"/>
</dbReference>
<organism evidence="2 3">
    <name type="scientific">Lentzea rhizosphaerae</name>
    <dbReference type="NCBI Taxonomy" id="2041025"/>
    <lineage>
        <taxon>Bacteria</taxon>
        <taxon>Bacillati</taxon>
        <taxon>Actinomycetota</taxon>
        <taxon>Actinomycetes</taxon>
        <taxon>Pseudonocardiales</taxon>
        <taxon>Pseudonocardiaceae</taxon>
        <taxon>Lentzea</taxon>
    </lineage>
</organism>
<keyword evidence="3" id="KW-1185">Reference proteome</keyword>
<reference evidence="3" key="1">
    <citation type="journal article" date="2019" name="Int. J. Syst. Evol. Microbiol.">
        <title>The Global Catalogue of Microorganisms (GCM) 10K type strain sequencing project: providing services to taxonomists for standard genome sequencing and annotation.</title>
        <authorList>
            <consortium name="The Broad Institute Genomics Platform"/>
            <consortium name="The Broad Institute Genome Sequencing Center for Infectious Disease"/>
            <person name="Wu L."/>
            <person name="Ma J."/>
        </authorList>
    </citation>
    <scope>NUCLEOTIDE SEQUENCE [LARGE SCALE GENOMIC DNA]</scope>
    <source>
        <strain evidence="3">CGMCC 4.7405</strain>
    </source>
</reference>
<feature type="signal peptide" evidence="1">
    <location>
        <begin position="1"/>
        <end position="17"/>
    </location>
</feature>
<protein>
    <recommendedName>
        <fullName evidence="4">DUF3558 domain-containing protein</fullName>
    </recommendedName>
</protein>
<name>A0ABV8C3B1_9PSEU</name>
<dbReference type="PROSITE" id="PS51257">
    <property type="entry name" value="PROKAR_LIPOPROTEIN"/>
    <property type="match status" value="1"/>
</dbReference>
<comment type="caution">
    <text evidence="2">The sequence shown here is derived from an EMBL/GenBank/DDBJ whole genome shotgun (WGS) entry which is preliminary data.</text>
</comment>
<gene>
    <name evidence="2" type="ORF">ACFOWZ_33845</name>
</gene>
<dbReference type="RefSeq" id="WP_382378089.1">
    <property type="nucleotide sequence ID" value="NZ_JBHRZI010000029.1"/>
</dbReference>